<evidence type="ECO:0000256" key="3">
    <source>
        <dbReference type="ARBA" id="ARBA00023125"/>
    </source>
</evidence>
<proteinExistence type="inferred from homology"/>
<organism evidence="6 7">
    <name type="scientific">Effusibacillus dendaii</name>
    <dbReference type="NCBI Taxonomy" id="2743772"/>
    <lineage>
        <taxon>Bacteria</taxon>
        <taxon>Bacillati</taxon>
        <taxon>Bacillota</taxon>
        <taxon>Bacilli</taxon>
        <taxon>Bacillales</taxon>
        <taxon>Alicyclobacillaceae</taxon>
        <taxon>Effusibacillus</taxon>
    </lineage>
</organism>
<reference evidence="6 7" key="1">
    <citation type="submission" date="2020-08" db="EMBL/GenBank/DDBJ databases">
        <title>Complete Genome Sequence of Effusibacillus dendaii Strain skT53, Isolated from Farmland soil.</title>
        <authorList>
            <person name="Konishi T."/>
            <person name="Kawasaki H."/>
        </authorList>
    </citation>
    <scope>NUCLEOTIDE SEQUENCE [LARGE SCALE GENOMIC DNA]</scope>
    <source>
        <strain evidence="7">skT53</strain>
    </source>
</reference>
<dbReference type="Gene3D" id="3.40.190.290">
    <property type="match status" value="1"/>
</dbReference>
<evidence type="ECO:0000256" key="1">
    <source>
        <dbReference type="ARBA" id="ARBA00009437"/>
    </source>
</evidence>
<dbReference type="Pfam" id="PF00126">
    <property type="entry name" value="HTH_1"/>
    <property type="match status" value="1"/>
</dbReference>
<dbReference type="SUPFAM" id="SSF53850">
    <property type="entry name" value="Periplasmic binding protein-like II"/>
    <property type="match status" value="1"/>
</dbReference>
<dbReference type="PANTHER" id="PTHR30419">
    <property type="entry name" value="HTH-TYPE TRANSCRIPTIONAL REGULATOR YBHD"/>
    <property type="match status" value="1"/>
</dbReference>
<dbReference type="GO" id="GO:0003677">
    <property type="term" value="F:DNA binding"/>
    <property type="evidence" value="ECO:0007669"/>
    <property type="project" value="UniProtKB-KW"/>
</dbReference>
<dbReference type="AlphaFoldDB" id="A0A7I8DCR4"/>
<keyword evidence="4" id="KW-0804">Transcription</keyword>
<dbReference type="GO" id="GO:0005829">
    <property type="term" value="C:cytosol"/>
    <property type="evidence" value="ECO:0007669"/>
    <property type="project" value="TreeGrafter"/>
</dbReference>
<dbReference type="GO" id="GO:0003700">
    <property type="term" value="F:DNA-binding transcription factor activity"/>
    <property type="evidence" value="ECO:0007669"/>
    <property type="project" value="InterPro"/>
</dbReference>
<name>A0A7I8DCR4_9BACL</name>
<keyword evidence="3" id="KW-0238">DNA-binding</keyword>
<keyword evidence="2" id="KW-0805">Transcription regulation</keyword>
<feature type="domain" description="HTH lysR-type" evidence="5">
    <location>
        <begin position="1"/>
        <end position="58"/>
    </location>
</feature>
<comment type="similarity">
    <text evidence="1">Belongs to the LysR transcriptional regulatory family.</text>
</comment>
<dbReference type="SUPFAM" id="SSF46785">
    <property type="entry name" value="Winged helix' DNA-binding domain"/>
    <property type="match status" value="1"/>
</dbReference>
<evidence type="ECO:0000256" key="4">
    <source>
        <dbReference type="ARBA" id="ARBA00023163"/>
    </source>
</evidence>
<dbReference type="InterPro" id="IPR000847">
    <property type="entry name" value="LysR_HTH_N"/>
</dbReference>
<dbReference type="InterPro" id="IPR050950">
    <property type="entry name" value="HTH-type_LysR_regulators"/>
</dbReference>
<dbReference type="EMBL" id="AP023366">
    <property type="protein sequence ID" value="BCJ87968.1"/>
    <property type="molecule type" value="Genomic_DNA"/>
</dbReference>
<dbReference type="InterPro" id="IPR005119">
    <property type="entry name" value="LysR_subst-bd"/>
</dbReference>
<dbReference type="PANTHER" id="PTHR30419:SF28">
    <property type="entry name" value="HTH-TYPE TRANSCRIPTIONAL REGULATOR BSDA"/>
    <property type="match status" value="1"/>
</dbReference>
<evidence type="ECO:0000313" key="7">
    <source>
        <dbReference type="Proteomes" id="UP000593802"/>
    </source>
</evidence>
<dbReference type="Pfam" id="PF03466">
    <property type="entry name" value="LysR_substrate"/>
    <property type="match status" value="1"/>
</dbReference>
<accession>A0A7I8DCR4</accession>
<dbReference type="KEGG" id="eff:skT53_29530"/>
<dbReference type="FunFam" id="1.10.10.10:FF:000001">
    <property type="entry name" value="LysR family transcriptional regulator"/>
    <property type="match status" value="1"/>
</dbReference>
<dbReference type="PRINTS" id="PR00039">
    <property type="entry name" value="HTHLYSR"/>
</dbReference>
<dbReference type="Proteomes" id="UP000593802">
    <property type="component" value="Chromosome"/>
</dbReference>
<gene>
    <name evidence="6" type="ORF">skT53_29530</name>
</gene>
<keyword evidence="7" id="KW-1185">Reference proteome</keyword>
<protein>
    <submittedName>
        <fullName evidence="6">LysR family transcriptional regulator</fullName>
    </submittedName>
</protein>
<evidence type="ECO:0000259" key="5">
    <source>
        <dbReference type="PROSITE" id="PS50931"/>
    </source>
</evidence>
<sequence length="291" mass="33508">MELLQLQYFQTVARLEHMTQAADELNVTQPALSRTISRLEEDLGVHLFDRKGRQIRLNSFGKVFLSHLERAFAELEEAERKIRDLAGLDQGIVSIGITNASILPALLSSFLARHPEVHFRQYLQSPLILRRQLENGEVDFCISNTPIEGTDIEWKKLVTEELLLLVPREDRFIHRSEIYLREVANENFINMHTSYDIRDITDKCLEAGFTPNITLEGNDPLVIGEMVSLGLGVSFVSELTWRRVSDLLQNRLHVLRIIEPNCQRTIGVARLKGRYLSKAAQAFYHFMTNYF</sequence>
<evidence type="ECO:0000313" key="6">
    <source>
        <dbReference type="EMBL" id="BCJ87968.1"/>
    </source>
</evidence>
<dbReference type="InterPro" id="IPR036390">
    <property type="entry name" value="WH_DNA-bd_sf"/>
</dbReference>
<evidence type="ECO:0000256" key="2">
    <source>
        <dbReference type="ARBA" id="ARBA00023015"/>
    </source>
</evidence>
<dbReference type="InterPro" id="IPR036388">
    <property type="entry name" value="WH-like_DNA-bd_sf"/>
</dbReference>
<dbReference type="RefSeq" id="WP_200758519.1">
    <property type="nucleotide sequence ID" value="NZ_AP023366.1"/>
</dbReference>
<dbReference type="Gene3D" id="1.10.10.10">
    <property type="entry name" value="Winged helix-like DNA-binding domain superfamily/Winged helix DNA-binding domain"/>
    <property type="match status" value="1"/>
</dbReference>
<dbReference type="PROSITE" id="PS50931">
    <property type="entry name" value="HTH_LYSR"/>
    <property type="match status" value="1"/>
</dbReference>